<dbReference type="RefSeq" id="WP_121196120.1">
    <property type="nucleotide sequence ID" value="NZ_RBKU01000001.1"/>
</dbReference>
<comment type="caution">
    <text evidence="4">The sequence shown here is derived from an EMBL/GenBank/DDBJ whole genome shotgun (WGS) entry which is preliminary data.</text>
</comment>
<dbReference type="AlphaFoldDB" id="A0A495IUW8"/>
<dbReference type="EMBL" id="RBKU01000001">
    <property type="protein sequence ID" value="RKR80362.1"/>
    <property type="molecule type" value="Genomic_DNA"/>
</dbReference>
<dbReference type="FunFam" id="2.60.120.1440:FF:000001">
    <property type="entry name" value="Putative anti-sigma factor"/>
    <property type="match status" value="1"/>
</dbReference>
<feature type="domain" description="FecR protein" evidence="2">
    <location>
        <begin position="165"/>
        <end position="259"/>
    </location>
</feature>
<keyword evidence="5" id="KW-1185">Reference proteome</keyword>
<dbReference type="Gene3D" id="2.60.120.1440">
    <property type="match status" value="1"/>
</dbReference>
<feature type="domain" description="Protein FecR C-terminal" evidence="3">
    <location>
        <begin position="302"/>
        <end position="370"/>
    </location>
</feature>
<evidence type="ECO:0000256" key="1">
    <source>
        <dbReference type="SAM" id="Phobius"/>
    </source>
</evidence>
<reference evidence="4 5" key="1">
    <citation type="submission" date="2018-10" db="EMBL/GenBank/DDBJ databases">
        <title>Genomic Encyclopedia of Archaeal and Bacterial Type Strains, Phase II (KMG-II): from individual species to whole genera.</title>
        <authorList>
            <person name="Goeker M."/>
        </authorList>
    </citation>
    <scope>NUCLEOTIDE SEQUENCE [LARGE SCALE GENOMIC DNA]</scope>
    <source>
        <strain evidence="4 5">DSM 18602</strain>
    </source>
</reference>
<evidence type="ECO:0000313" key="4">
    <source>
        <dbReference type="EMBL" id="RKR80362.1"/>
    </source>
</evidence>
<accession>A0A495IUW8</accession>
<keyword evidence="1" id="KW-1133">Transmembrane helix</keyword>
<sequence>MEHNRAKALIAKYLSGNCTPEEKIIVESWYTKELSAREDQLPEPDYDKLEQEIWDKLPQQKIGQTTKIWPRIAIAASVLLFLYTGFYFFEKRQRPLQTAQSIKHEIVPGSTKAVLILGNGKKLVLNNAKNGLLAMQGSAEVQKTATGEVIYTNTEPGTDVPLYNTMTTPVGGEYRLTLADGTQVWLNAASSIKYPTAFKESERKVEITGEVYFEVAHDAAKPFLVITGKQTVEVLGTHFNINAYPDESTVKTTLLTGSIRISSVGKVALLKPGEQSQVNERGGITKLDHANIEEAVSWKNGYFRFNNENIRSVMHKLSRWYDVDIKYDGAVSDEGYYGTISKYKTISEVLEMLQQTKGVHFKIEGRRIVVTG</sequence>
<organism evidence="4 5">
    <name type="scientific">Mucilaginibacter gracilis</name>
    <dbReference type="NCBI Taxonomy" id="423350"/>
    <lineage>
        <taxon>Bacteria</taxon>
        <taxon>Pseudomonadati</taxon>
        <taxon>Bacteroidota</taxon>
        <taxon>Sphingobacteriia</taxon>
        <taxon>Sphingobacteriales</taxon>
        <taxon>Sphingobacteriaceae</taxon>
        <taxon>Mucilaginibacter</taxon>
    </lineage>
</organism>
<dbReference type="InterPro" id="IPR032508">
    <property type="entry name" value="FecR_C"/>
</dbReference>
<dbReference type="OrthoDB" id="1099963at2"/>
<dbReference type="InterPro" id="IPR012373">
    <property type="entry name" value="Ferrdict_sens_TM"/>
</dbReference>
<dbReference type="Gene3D" id="3.55.50.30">
    <property type="match status" value="1"/>
</dbReference>
<evidence type="ECO:0000313" key="5">
    <source>
        <dbReference type="Proteomes" id="UP000268007"/>
    </source>
</evidence>
<evidence type="ECO:0000259" key="2">
    <source>
        <dbReference type="Pfam" id="PF04773"/>
    </source>
</evidence>
<evidence type="ECO:0000259" key="3">
    <source>
        <dbReference type="Pfam" id="PF16344"/>
    </source>
</evidence>
<dbReference type="Proteomes" id="UP000268007">
    <property type="component" value="Unassembled WGS sequence"/>
</dbReference>
<protein>
    <submittedName>
        <fullName evidence="4">FecR family protein</fullName>
    </submittedName>
</protein>
<feature type="transmembrane region" description="Helical" evidence="1">
    <location>
        <begin position="68"/>
        <end position="89"/>
    </location>
</feature>
<dbReference type="Pfam" id="PF16344">
    <property type="entry name" value="FecR_C"/>
    <property type="match status" value="1"/>
</dbReference>
<dbReference type="InterPro" id="IPR006860">
    <property type="entry name" value="FecR"/>
</dbReference>
<keyword evidence="1" id="KW-0812">Transmembrane</keyword>
<dbReference type="PANTHER" id="PTHR30273:SF2">
    <property type="entry name" value="PROTEIN FECR"/>
    <property type="match status" value="1"/>
</dbReference>
<dbReference type="PANTHER" id="PTHR30273">
    <property type="entry name" value="PERIPLASMIC SIGNAL SENSOR AND SIGMA FACTOR ACTIVATOR FECR-RELATED"/>
    <property type="match status" value="1"/>
</dbReference>
<keyword evidence="1" id="KW-0472">Membrane</keyword>
<dbReference type="PIRSF" id="PIRSF018266">
    <property type="entry name" value="FecR"/>
    <property type="match status" value="1"/>
</dbReference>
<gene>
    <name evidence="4" type="ORF">BDD43_0461</name>
</gene>
<proteinExistence type="predicted"/>
<dbReference type="GO" id="GO:0016989">
    <property type="term" value="F:sigma factor antagonist activity"/>
    <property type="evidence" value="ECO:0007669"/>
    <property type="project" value="TreeGrafter"/>
</dbReference>
<dbReference type="Pfam" id="PF04773">
    <property type="entry name" value="FecR"/>
    <property type="match status" value="1"/>
</dbReference>
<name>A0A495IUW8_9SPHI</name>